<keyword evidence="1" id="KW-0808">Transferase</keyword>
<evidence type="ECO:0000313" key="4">
    <source>
        <dbReference type="Proteomes" id="UP001147700"/>
    </source>
</evidence>
<dbReference type="PANTHER" id="PTHR35526">
    <property type="entry name" value="ANTI-SIGMA-F FACTOR RSBW-RELATED"/>
    <property type="match status" value="1"/>
</dbReference>
<comment type="caution">
    <text evidence="3">The sequence shown here is derived from an EMBL/GenBank/DDBJ whole genome shotgun (WGS) entry which is preliminary data.</text>
</comment>
<dbReference type="Pfam" id="PF13581">
    <property type="entry name" value="HATPase_c_2"/>
    <property type="match status" value="1"/>
</dbReference>
<dbReference type="InterPro" id="IPR003594">
    <property type="entry name" value="HATPase_dom"/>
</dbReference>
<name>A0ABT4RSE7_9ACTN</name>
<dbReference type="InterPro" id="IPR050267">
    <property type="entry name" value="Anti-sigma-factor_SerPK"/>
</dbReference>
<evidence type="ECO:0000313" key="3">
    <source>
        <dbReference type="EMBL" id="MDA0141171.1"/>
    </source>
</evidence>
<dbReference type="Proteomes" id="UP001147700">
    <property type="component" value="Unassembled WGS sequence"/>
</dbReference>
<keyword evidence="3" id="KW-0547">Nucleotide-binding</keyword>
<dbReference type="GO" id="GO:0005524">
    <property type="term" value="F:ATP binding"/>
    <property type="evidence" value="ECO:0007669"/>
    <property type="project" value="UniProtKB-KW"/>
</dbReference>
<reference evidence="3" key="1">
    <citation type="submission" date="2022-10" db="EMBL/GenBank/DDBJ databases">
        <title>The WGS of Solirubrobacter sp. CPCC 204708.</title>
        <authorList>
            <person name="Jiang Z."/>
        </authorList>
    </citation>
    <scope>NUCLEOTIDE SEQUENCE</scope>
    <source>
        <strain evidence="3">CPCC 204708</strain>
    </source>
</reference>
<dbReference type="SUPFAM" id="SSF55874">
    <property type="entry name" value="ATPase domain of HSP90 chaperone/DNA topoisomerase II/histidine kinase"/>
    <property type="match status" value="1"/>
</dbReference>
<sequence length="124" mass="13804">MVYSQSFPKTRAAAAHAREMLAQMDGALPESTLDDARLLTSELVANAVEHVPDDGAVEVRMDVSDERLRVEVYDNGAGFEWVPRRAGAGNERGWGLHFTDAVASRWAVERGERTCVWFELEVRA</sequence>
<dbReference type="Gene3D" id="3.30.565.10">
    <property type="entry name" value="Histidine kinase-like ATPase, C-terminal domain"/>
    <property type="match status" value="1"/>
</dbReference>
<dbReference type="RefSeq" id="WP_255526116.1">
    <property type="nucleotide sequence ID" value="NZ_JAPCID010000051.1"/>
</dbReference>
<dbReference type="PANTHER" id="PTHR35526:SF3">
    <property type="entry name" value="ANTI-SIGMA-F FACTOR RSBW"/>
    <property type="match status" value="1"/>
</dbReference>
<feature type="domain" description="Histidine kinase/HSP90-like ATPase" evidence="2">
    <location>
        <begin position="10"/>
        <end position="118"/>
    </location>
</feature>
<organism evidence="3 4">
    <name type="scientific">Solirubrobacter deserti</name>
    <dbReference type="NCBI Taxonomy" id="2282478"/>
    <lineage>
        <taxon>Bacteria</taxon>
        <taxon>Bacillati</taxon>
        <taxon>Actinomycetota</taxon>
        <taxon>Thermoleophilia</taxon>
        <taxon>Solirubrobacterales</taxon>
        <taxon>Solirubrobacteraceae</taxon>
        <taxon>Solirubrobacter</taxon>
    </lineage>
</organism>
<dbReference type="InterPro" id="IPR036890">
    <property type="entry name" value="HATPase_C_sf"/>
</dbReference>
<dbReference type="CDD" id="cd16936">
    <property type="entry name" value="HATPase_RsbW-like"/>
    <property type="match status" value="1"/>
</dbReference>
<evidence type="ECO:0000259" key="2">
    <source>
        <dbReference type="Pfam" id="PF13581"/>
    </source>
</evidence>
<gene>
    <name evidence="3" type="ORF">OJ962_26975</name>
</gene>
<keyword evidence="1" id="KW-0723">Serine/threonine-protein kinase</keyword>
<protein>
    <submittedName>
        <fullName evidence="3">ATP-binding protein</fullName>
    </submittedName>
</protein>
<evidence type="ECO:0000256" key="1">
    <source>
        <dbReference type="ARBA" id="ARBA00022527"/>
    </source>
</evidence>
<keyword evidence="3" id="KW-0067">ATP-binding</keyword>
<keyword evidence="1" id="KW-0418">Kinase</keyword>
<proteinExistence type="predicted"/>
<accession>A0ABT4RSE7</accession>
<dbReference type="EMBL" id="JAPCID010000051">
    <property type="protein sequence ID" value="MDA0141171.1"/>
    <property type="molecule type" value="Genomic_DNA"/>
</dbReference>
<keyword evidence="4" id="KW-1185">Reference proteome</keyword>